<sequence length="175" mass="19780">MNGIVRDAMRKAGDEAAQRAIAELAHERNAGFRWALENDITTERRCTERSINHAAGCREFVQLQKFYRVPVINAVETFKDQGMSGLEILSRDCRRKNGTAEPLCVYIDQVGLYVDATISAGLGFPPHAYFTEEAFLRRSVPVLKNNGLSAVEPANSYLRDVHRYVTRIVDMEMGW</sequence>
<reference evidence="1" key="2">
    <citation type="submission" date="2020-09" db="EMBL/GenBank/DDBJ databases">
        <authorList>
            <person name="Sun Q."/>
            <person name="Sedlacek I."/>
        </authorList>
    </citation>
    <scope>NUCLEOTIDE SEQUENCE</scope>
    <source>
        <strain evidence="1">CCM 7684</strain>
    </source>
</reference>
<keyword evidence="2" id="KW-1185">Reference proteome</keyword>
<evidence type="ECO:0000313" key="2">
    <source>
        <dbReference type="Proteomes" id="UP000602745"/>
    </source>
</evidence>
<dbReference type="AlphaFoldDB" id="A0A8J2VP44"/>
<accession>A0A8J2VP44</accession>
<proteinExistence type="predicted"/>
<organism evidence="1 2">
    <name type="scientific">Agaricicola taiwanensis</name>
    <dbReference type="NCBI Taxonomy" id="591372"/>
    <lineage>
        <taxon>Bacteria</taxon>
        <taxon>Pseudomonadati</taxon>
        <taxon>Pseudomonadota</taxon>
        <taxon>Alphaproteobacteria</taxon>
        <taxon>Rhodobacterales</taxon>
        <taxon>Paracoccaceae</taxon>
        <taxon>Agaricicola</taxon>
    </lineage>
</organism>
<comment type="caution">
    <text evidence="1">The sequence shown here is derived from an EMBL/GenBank/DDBJ whole genome shotgun (WGS) entry which is preliminary data.</text>
</comment>
<name>A0A8J2VP44_9RHOB</name>
<dbReference type="EMBL" id="BMCP01000001">
    <property type="protein sequence ID" value="GGE32373.1"/>
    <property type="molecule type" value="Genomic_DNA"/>
</dbReference>
<protein>
    <submittedName>
        <fullName evidence="1">Uncharacterized protein</fullName>
    </submittedName>
</protein>
<gene>
    <name evidence="1" type="ORF">GCM10007276_07030</name>
</gene>
<reference evidence="1" key="1">
    <citation type="journal article" date="2014" name="Int. J. Syst. Evol. Microbiol.">
        <title>Complete genome sequence of Corynebacterium casei LMG S-19264T (=DSM 44701T), isolated from a smear-ripened cheese.</title>
        <authorList>
            <consortium name="US DOE Joint Genome Institute (JGI-PGF)"/>
            <person name="Walter F."/>
            <person name="Albersmeier A."/>
            <person name="Kalinowski J."/>
            <person name="Ruckert C."/>
        </authorList>
    </citation>
    <scope>NUCLEOTIDE SEQUENCE</scope>
    <source>
        <strain evidence="1">CCM 7684</strain>
    </source>
</reference>
<evidence type="ECO:0000313" key="1">
    <source>
        <dbReference type="EMBL" id="GGE32373.1"/>
    </source>
</evidence>
<dbReference type="Proteomes" id="UP000602745">
    <property type="component" value="Unassembled WGS sequence"/>
</dbReference>